<proteinExistence type="predicted"/>
<organism evidence="1">
    <name type="scientific">Anguilla anguilla</name>
    <name type="common">European freshwater eel</name>
    <name type="synonym">Muraena anguilla</name>
    <dbReference type="NCBI Taxonomy" id="7936"/>
    <lineage>
        <taxon>Eukaryota</taxon>
        <taxon>Metazoa</taxon>
        <taxon>Chordata</taxon>
        <taxon>Craniata</taxon>
        <taxon>Vertebrata</taxon>
        <taxon>Euteleostomi</taxon>
        <taxon>Actinopterygii</taxon>
        <taxon>Neopterygii</taxon>
        <taxon>Teleostei</taxon>
        <taxon>Anguilliformes</taxon>
        <taxon>Anguillidae</taxon>
        <taxon>Anguilla</taxon>
    </lineage>
</organism>
<dbReference type="AlphaFoldDB" id="A0A0E9VVR4"/>
<name>A0A0E9VVR4_ANGAN</name>
<sequence length="27" mass="2985">MSSFQVLKWSQGSCKAFTTETVVHLGL</sequence>
<dbReference type="EMBL" id="GBXM01026391">
    <property type="protein sequence ID" value="JAH82186.1"/>
    <property type="molecule type" value="Transcribed_RNA"/>
</dbReference>
<reference evidence="1" key="2">
    <citation type="journal article" date="2015" name="Fish Shellfish Immunol.">
        <title>Early steps in the European eel (Anguilla anguilla)-Vibrio vulnificus interaction in the gills: Role of the RtxA13 toxin.</title>
        <authorList>
            <person name="Callol A."/>
            <person name="Pajuelo D."/>
            <person name="Ebbesson L."/>
            <person name="Teles M."/>
            <person name="MacKenzie S."/>
            <person name="Amaro C."/>
        </authorList>
    </citation>
    <scope>NUCLEOTIDE SEQUENCE</scope>
</reference>
<reference evidence="1" key="1">
    <citation type="submission" date="2014-11" db="EMBL/GenBank/DDBJ databases">
        <authorList>
            <person name="Amaro Gonzalez C."/>
        </authorList>
    </citation>
    <scope>NUCLEOTIDE SEQUENCE</scope>
</reference>
<evidence type="ECO:0000313" key="1">
    <source>
        <dbReference type="EMBL" id="JAH82186.1"/>
    </source>
</evidence>
<accession>A0A0E9VVR4</accession>
<protein>
    <submittedName>
        <fullName evidence="1">Uncharacterized protein</fullName>
    </submittedName>
</protein>